<sequence>MSLLEESSSSGDRIFHLELSTEPTVHQPPHIRFSAPHGCGGEERSWPSHSLQAKHYSHLQLFVRGHWLVDEFWHPGPMIKSCPRKGPRQQTPVLPNLPSKTLGLRSEIFKPLINMNFFIQVY</sequence>
<name>A0A4Y1QM75_PRUDU</name>
<proteinExistence type="predicted"/>
<gene>
    <name evidence="1" type="ORF">Prudu_000803</name>
</gene>
<evidence type="ECO:0000313" key="1">
    <source>
        <dbReference type="EMBL" id="BBG92933.1"/>
    </source>
</evidence>
<organism evidence="1">
    <name type="scientific">Prunus dulcis</name>
    <name type="common">Almond</name>
    <name type="synonym">Amygdalus dulcis</name>
    <dbReference type="NCBI Taxonomy" id="3755"/>
    <lineage>
        <taxon>Eukaryota</taxon>
        <taxon>Viridiplantae</taxon>
        <taxon>Streptophyta</taxon>
        <taxon>Embryophyta</taxon>
        <taxon>Tracheophyta</taxon>
        <taxon>Spermatophyta</taxon>
        <taxon>Magnoliopsida</taxon>
        <taxon>eudicotyledons</taxon>
        <taxon>Gunneridae</taxon>
        <taxon>Pentapetalae</taxon>
        <taxon>rosids</taxon>
        <taxon>fabids</taxon>
        <taxon>Rosales</taxon>
        <taxon>Rosaceae</taxon>
        <taxon>Amygdaloideae</taxon>
        <taxon>Amygdaleae</taxon>
        <taxon>Prunus</taxon>
    </lineage>
</organism>
<protein>
    <submittedName>
        <fullName evidence="1">Disease resistance protein CC-NBS-LRR class family</fullName>
    </submittedName>
</protein>
<dbReference type="AlphaFoldDB" id="A0A4Y1QM75"/>
<dbReference type="EMBL" id="AP019297">
    <property type="protein sequence ID" value="BBG92933.1"/>
    <property type="molecule type" value="Genomic_DNA"/>
</dbReference>
<accession>A0A4Y1QM75</accession>
<reference evidence="1" key="1">
    <citation type="journal article" date="2019" name="Science">
        <title>Mutation of a bHLH transcription factor allowed almond domestication.</title>
        <authorList>
            <person name="Sanchez-Perez R."/>
            <person name="Pavan S."/>
            <person name="Mazzeo R."/>
            <person name="Moldovan C."/>
            <person name="Aiese Cigliano R."/>
            <person name="Del Cueto J."/>
            <person name="Ricciardi F."/>
            <person name="Lotti C."/>
            <person name="Ricciardi L."/>
            <person name="Dicenta F."/>
            <person name="Lopez-Marques R.L."/>
            <person name="Lindberg Moller B."/>
        </authorList>
    </citation>
    <scope>NUCLEOTIDE SEQUENCE</scope>
</reference>